<name>A0A9W9R470_PENBR</name>
<feature type="region of interest" description="Disordered" evidence="1">
    <location>
        <begin position="226"/>
        <end position="247"/>
    </location>
</feature>
<evidence type="ECO:0000313" key="3">
    <source>
        <dbReference type="EMBL" id="KAJ5350458.1"/>
    </source>
</evidence>
<feature type="domain" description="YAG7-like dimerisation" evidence="2">
    <location>
        <begin position="144"/>
        <end position="224"/>
    </location>
</feature>
<evidence type="ECO:0000313" key="4">
    <source>
        <dbReference type="Proteomes" id="UP001148299"/>
    </source>
</evidence>
<evidence type="ECO:0000259" key="2">
    <source>
        <dbReference type="Pfam" id="PF26434"/>
    </source>
</evidence>
<comment type="caution">
    <text evidence="3">The sequence shown here is derived from an EMBL/GenBank/DDBJ whole genome shotgun (WGS) entry which is preliminary data.</text>
</comment>
<reference evidence="3" key="2">
    <citation type="journal article" date="2023" name="IMA Fungus">
        <title>Comparative genomic study of the Penicillium genus elucidates a diverse pangenome and 15 lateral gene transfer events.</title>
        <authorList>
            <person name="Petersen C."/>
            <person name="Sorensen T."/>
            <person name="Nielsen M.R."/>
            <person name="Sondergaard T.E."/>
            <person name="Sorensen J.L."/>
            <person name="Fitzpatrick D.A."/>
            <person name="Frisvad J.C."/>
            <person name="Nielsen K.L."/>
        </authorList>
    </citation>
    <scope>NUCLEOTIDE SEQUENCE</scope>
    <source>
        <strain evidence="3">IBT 35675</strain>
    </source>
</reference>
<feature type="compositionally biased region" description="Polar residues" evidence="1">
    <location>
        <begin position="15"/>
        <end position="30"/>
    </location>
</feature>
<evidence type="ECO:0000256" key="1">
    <source>
        <dbReference type="SAM" id="MobiDB-lite"/>
    </source>
</evidence>
<feature type="compositionally biased region" description="Polar residues" evidence="1">
    <location>
        <begin position="294"/>
        <end position="303"/>
    </location>
</feature>
<reference evidence="3" key="1">
    <citation type="submission" date="2022-12" db="EMBL/GenBank/DDBJ databases">
        <authorList>
            <person name="Petersen C."/>
        </authorList>
    </citation>
    <scope>NUCLEOTIDE SEQUENCE</scope>
    <source>
        <strain evidence="3">IBT 35675</strain>
    </source>
</reference>
<feature type="compositionally biased region" description="Basic and acidic residues" evidence="1">
    <location>
        <begin position="1"/>
        <end position="12"/>
    </location>
</feature>
<keyword evidence="4" id="KW-1185">Reference proteome</keyword>
<feature type="compositionally biased region" description="Low complexity" evidence="1">
    <location>
        <begin position="420"/>
        <end position="432"/>
    </location>
</feature>
<dbReference type="Pfam" id="PF26434">
    <property type="entry name" value="YAG7_C"/>
    <property type="match status" value="1"/>
</dbReference>
<organism evidence="3 4">
    <name type="scientific">Penicillium brevicompactum</name>
    <dbReference type="NCBI Taxonomy" id="5074"/>
    <lineage>
        <taxon>Eukaryota</taxon>
        <taxon>Fungi</taxon>
        <taxon>Dikarya</taxon>
        <taxon>Ascomycota</taxon>
        <taxon>Pezizomycotina</taxon>
        <taxon>Eurotiomycetes</taxon>
        <taxon>Eurotiomycetidae</taxon>
        <taxon>Eurotiales</taxon>
        <taxon>Aspergillaceae</taxon>
        <taxon>Penicillium</taxon>
    </lineage>
</organism>
<protein>
    <recommendedName>
        <fullName evidence="2">YAG7-like dimerisation domain-containing protein</fullName>
    </recommendedName>
</protein>
<gene>
    <name evidence="3" type="ORF">N7541_008185</name>
</gene>
<feature type="compositionally biased region" description="Basic and acidic residues" evidence="1">
    <location>
        <begin position="361"/>
        <end position="382"/>
    </location>
</feature>
<dbReference type="Proteomes" id="UP001148299">
    <property type="component" value="Unassembled WGS sequence"/>
</dbReference>
<dbReference type="InterPro" id="IPR058602">
    <property type="entry name" value="YAG7_dimerisation_dom"/>
</dbReference>
<proteinExistence type="predicted"/>
<feature type="region of interest" description="Disordered" evidence="1">
    <location>
        <begin position="1"/>
        <end position="30"/>
    </location>
</feature>
<feature type="region of interest" description="Disordered" evidence="1">
    <location>
        <begin position="288"/>
        <end position="440"/>
    </location>
</feature>
<sequence length="440" mass="46542">MPPATEKLKAEGLSRASSVSKAPSEGTENNYLKELQKTLRNATKKLNASAKVDAILAEYPDKSLDQLIEEKKINSDQKAQHLRKATLQATAAQAEEQITHYKNFAAQYEERMVAKEAELTRSFADDLETVRANAIADATESAKKAERRRLHTLAKFLCSAAILRRDGEVNTETQAFEAVLFQIYGGSQESVSNMLKVIDGIDEKIISDENTVLEVTYGDVKQACDRIVPTEEGSDTSTETIPASDPTLANAGLTELEDGSFSNAAPETSQADQLAPPAQAIVSDGANDVAEKSAGTSSGSNDSDWVELPRNPAETETGLQATPASADGGLTNGSVGADVASQAVPETGAKKSGGRRRNNNRTRDGQPQRDTQGKREGPKAPREGQASEQAPREGQAQGRGRGGRPRGEGRGRGGRGRGRGAPAGNGAAEAAATTAPKSTE</sequence>
<dbReference type="AlphaFoldDB" id="A0A9W9R470"/>
<accession>A0A9W9R470</accession>
<dbReference type="EMBL" id="JAPZBR010000006">
    <property type="protein sequence ID" value="KAJ5350458.1"/>
    <property type="molecule type" value="Genomic_DNA"/>
</dbReference>